<dbReference type="RefSeq" id="XP_068367699.1">
    <property type="nucleotide sequence ID" value="XM_068514567.1"/>
</dbReference>
<comment type="caution">
    <text evidence="1">The sequence shown here is derived from an EMBL/GenBank/DDBJ whole genome shotgun (WGS) entry which is preliminary data.</text>
</comment>
<dbReference type="Proteomes" id="UP000179807">
    <property type="component" value="Unassembled WGS sequence"/>
</dbReference>
<accession>A0A1J4KTH6</accession>
<sequence>MFQKFVHARFWIDIQKVLYAAGQNQIQYHSWVPSHHQQNTYHIPEQNFPNINLMPSVLPQLILSTIIKIYPAWFILHWTAQMVEQFPIHSEAEEHLLFEINIIGKLLSILITFDSDDIRQKNNGLVFQKSFITIPPNIPCKENSELLKYYFAFLWKRAFYDVIINRFNEYFEDSHTLINQFPYLSDVNNMLMNGYYVYDVGRTFILYLHNEVFGQDLQFSWSYDSFPEYPQQNDFLIHRNDDIYNKISYFPEDDFKYSDRY</sequence>
<evidence type="ECO:0000313" key="2">
    <source>
        <dbReference type="Proteomes" id="UP000179807"/>
    </source>
</evidence>
<dbReference type="AlphaFoldDB" id="A0A1J4KTH6"/>
<dbReference type="GeneID" id="94849271"/>
<evidence type="ECO:0000313" key="1">
    <source>
        <dbReference type="EMBL" id="OHT14563.1"/>
    </source>
</evidence>
<organism evidence="1 2">
    <name type="scientific">Tritrichomonas foetus</name>
    <dbReference type="NCBI Taxonomy" id="1144522"/>
    <lineage>
        <taxon>Eukaryota</taxon>
        <taxon>Metamonada</taxon>
        <taxon>Parabasalia</taxon>
        <taxon>Tritrichomonadida</taxon>
        <taxon>Tritrichomonadidae</taxon>
        <taxon>Tritrichomonas</taxon>
    </lineage>
</organism>
<keyword evidence="2" id="KW-1185">Reference proteome</keyword>
<gene>
    <name evidence="1" type="ORF">TRFO_42969</name>
</gene>
<reference evidence="1" key="1">
    <citation type="submission" date="2016-10" db="EMBL/GenBank/DDBJ databases">
        <authorList>
            <person name="Benchimol M."/>
            <person name="Almeida L.G."/>
            <person name="Vasconcelos A.T."/>
            <person name="Perreira-Neves A."/>
            <person name="Rosa I.A."/>
            <person name="Tasca T."/>
            <person name="Bogo M.R."/>
            <person name="de Souza W."/>
        </authorList>
    </citation>
    <scope>NUCLEOTIDE SEQUENCE [LARGE SCALE GENOMIC DNA]</scope>
    <source>
        <strain evidence="1">K</strain>
    </source>
</reference>
<protein>
    <submittedName>
        <fullName evidence="1">Uncharacterized protein</fullName>
    </submittedName>
</protein>
<dbReference type="EMBL" id="MLAK01000346">
    <property type="protein sequence ID" value="OHT14563.1"/>
    <property type="molecule type" value="Genomic_DNA"/>
</dbReference>
<proteinExistence type="predicted"/>
<dbReference type="VEuPathDB" id="TrichDB:TRFO_42969"/>
<name>A0A1J4KTH6_9EUKA</name>